<dbReference type="Proteomes" id="UP000287687">
    <property type="component" value="Unassembled WGS sequence"/>
</dbReference>
<name>A0A444LK22_9HYPH</name>
<reference evidence="2 3" key="1">
    <citation type="submission" date="2019-01" db="EMBL/GenBank/DDBJ databases">
        <title>The draft genome of Rhizobium sp. 24NR.</title>
        <authorList>
            <person name="Liu L."/>
            <person name="Liang L."/>
            <person name="Shi S."/>
            <person name="Xu L."/>
            <person name="Wang X."/>
            <person name="Li L."/>
            <person name="Zhang X."/>
        </authorList>
    </citation>
    <scope>NUCLEOTIDE SEQUENCE [LARGE SCALE GENOMIC DNA]</scope>
    <source>
        <strain evidence="2 3">24NR</strain>
    </source>
</reference>
<accession>A0A444LK22</accession>
<organism evidence="2 3">
    <name type="scientific">Neorhizobium lilium</name>
    <dbReference type="NCBI Taxonomy" id="2503024"/>
    <lineage>
        <taxon>Bacteria</taxon>
        <taxon>Pseudomonadati</taxon>
        <taxon>Pseudomonadota</taxon>
        <taxon>Alphaproteobacteria</taxon>
        <taxon>Hyphomicrobiales</taxon>
        <taxon>Rhizobiaceae</taxon>
        <taxon>Rhizobium/Agrobacterium group</taxon>
        <taxon>Neorhizobium</taxon>
    </lineage>
</organism>
<gene>
    <name evidence="2" type="ORF">EPK99_12330</name>
</gene>
<sequence length="70" mass="7974">MAQDPFEPVPNPTSPVPPVPVLPPIDEPEPDRLPDEDPIPNPDENDEPPIYARRRMGKRQSDDRLPRSRN</sequence>
<evidence type="ECO:0000313" key="2">
    <source>
        <dbReference type="EMBL" id="RWX79327.1"/>
    </source>
</evidence>
<feature type="region of interest" description="Disordered" evidence="1">
    <location>
        <begin position="1"/>
        <end position="70"/>
    </location>
</feature>
<dbReference type="AlphaFoldDB" id="A0A444LK22"/>
<dbReference type="EMBL" id="SBIP01000002">
    <property type="protein sequence ID" value="RWX79327.1"/>
    <property type="molecule type" value="Genomic_DNA"/>
</dbReference>
<proteinExistence type="predicted"/>
<feature type="compositionally biased region" description="Acidic residues" evidence="1">
    <location>
        <begin position="36"/>
        <end position="47"/>
    </location>
</feature>
<comment type="caution">
    <text evidence="2">The sequence shown here is derived from an EMBL/GenBank/DDBJ whole genome shotgun (WGS) entry which is preliminary data.</text>
</comment>
<evidence type="ECO:0000256" key="1">
    <source>
        <dbReference type="SAM" id="MobiDB-lite"/>
    </source>
</evidence>
<feature type="compositionally biased region" description="Pro residues" evidence="1">
    <location>
        <begin position="7"/>
        <end position="25"/>
    </location>
</feature>
<keyword evidence="3" id="KW-1185">Reference proteome</keyword>
<feature type="compositionally biased region" description="Basic and acidic residues" evidence="1">
    <location>
        <begin position="59"/>
        <end position="70"/>
    </location>
</feature>
<evidence type="ECO:0000313" key="3">
    <source>
        <dbReference type="Proteomes" id="UP000287687"/>
    </source>
</evidence>
<protein>
    <submittedName>
        <fullName evidence="2">Uncharacterized protein</fullName>
    </submittedName>
</protein>